<dbReference type="WBParaSite" id="PDA_v2.g11460.t1">
    <property type="protein sequence ID" value="PDA_v2.g11460.t1"/>
    <property type="gene ID" value="PDA_v2.g11460"/>
</dbReference>
<organism evidence="1 2">
    <name type="scientific">Panagrolaimus davidi</name>
    <dbReference type="NCBI Taxonomy" id="227884"/>
    <lineage>
        <taxon>Eukaryota</taxon>
        <taxon>Metazoa</taxon>
        <taxon>Ecdysozoa</taxon>
        <taxon>Nematoda</taxon>
        <taxon>Chromadorea</taxon>
        <taxon>Rhabditida</taxon>
        <taxon>Tylenchina</taxon>
        <taxon>Panagrolaimomorpha</taxon>
        <taxon>Panagrolaimoidea</taxon>
        <taxon>Panagrolaimidae</taxon>
        <taxon>Panagrolaimus</taxon>
    </lineage>
</organism>
<accession>A0A914P9T0</accession>
<reference evidence="2" key="1">
    <citation type="submission" date="2022-11" db="UniProtKB">
        <authorList>
            <consortium name="WormBaseParasite"/>
        </authorList>
    </citation>
    <scope>IDENTIFICATION</scope>
</reference>
<dbReference type="Proteomes" id="UP000887578">
    <property type="component" value="Unplaced"/>
</dbReference>
<evidence type="ECO:0000313" key="2">
    <source>
        <dbReference type="WBParaSite" id="PDA_v2.g11460.t1"/>
    </source>
</evidence>
<name>A0A914P9T0_9BILA</name>
<proteinExistence type="predicted"/>
<sequence>MIGGTLYNISSLKAKVESLLIAQISAANVCRLTNSSILSNSLKLKKGCIEFIMAALASKTPICEIEILDKDILVQILQNSFHKIVETQ</sequence>
<keyword evidence="1" id="KW-1185">Reference proteome</keyword>
<protein>
    <submittedName>
        <fullName evidence="2">Uncharacterized protein</fullName>
    </submittedName>
</protein>
<evidence type="ECO:0000313" key="1">
    <source>
        <dbReference type="Proteomes" id="UP000887578"/>
    </source>
</evidence>
<dbReference type="AlphaFoldDB" id="A0A914P9T0"/>